<dbReference type="Pfam" id="PF16375">
    <property type="entry name" value="DUF4986"/>
    <property type="match status" value="1"/>
</dbReference>
<dbReference type="EMBL" id="JRLX01000040">
    <property type="protein sequence ID" value="KGO84707.1"/>
    <property type="molecule type" value="Genomic_DNA"/>
</dbReference>
<evidence type="ECO:0000259" key="3">
    <source>
        <dbReference type="Pfam" id="PF20620"/>
    </source>
</evidence>
<sequence length="781" mass="88339">MIKNIWGIVSLTLITTTLSIAQTSQLKSFALSDVRLTDSQFKKAQQTDMGYILDMDMDKLLAPYYTEAGLTPKKESYGNWENSGLNGHIGGHYLSALADMYAATGNPELLRRLNYMVDALEECQNANGDGYIGGVPRGKVFWKNISEGKVEAMNGQWVPFYNIHKVYAGLIDAYRVAGIPKAKVLLIKYADWLDNLTAKLSDDQLQIILRDEHGGMNESLAEVAEITGDKKYMVLAKRFSHRAILNPLLHKKDSLTGLHANTQIPKVIGFMEIAQAEQNAEWAGAADFFWNTVTHNRSVSFGGNSVREHFNPSDNFETMIEDREGPETCNSYNMLKLTKQLFLANPKGAYMDYYERTLYNHILSSQNPDGGFVYFTPIRPRHYRVYSQAQEGMWCCVGSGMENHGKYGEMIYAHSDNALYVNLYIPSTLYWNDMGAVVEQKTDFPYKNSSEIKFKLKKPTKFAVHLRYPSWVKPGELKVLVNGRQRKSITIKDSYVIVEANWRNDDVIKVVLPMETKAEQLPDNSQFVSFVHGPIVLAAATGMSEMEGLLADDSRMGHIAHGPLYPMNEAPLIVSADKDLAPLVKTNDLSKLSFNISDVTYQDKYKNLNLVPFNTLHNTRYVIYWPFTTPDGLVKMQADVKAKEEAALKLDQITVDKVTAGEQQPESDHGYKFENSDKGIYKDRHFRSARGWFSYDLKNSSATAKTLRVTYTVARNNTNFEIFINDTLLTTVDLKDKKQGDFFDIEYTLPATLKNPNIINVKFTAKPNSQTANIYDVRLLQ</sequence>
<dbReference type="eggNOG" id="COG3533">
    <property type="taxonomic scope" value="Bacteria"/>
</dbReference>
<dbReference type="SUPFAM" id="SSF48208">
    <property type="entry name" value="Six-hairpin glycosidases"/>
    <property type="match status" value="1"/>
</dbReference>
<evidence type="ECO:0000259" key="1">
    <source>
        <dbReference type="Pfam" id="PF07944"/>
    </source>
</evidence>
<dbReference type="InterPro" id="IPR012878">
    <property type="entry name" value="Beta-AFase-like_GH127_cat"/>
</dbReference>
<feature type="domain" description="Non-reducing end beta-L-arabinofuranosidase-like GH127 catalytic" evidence="1">
    <location>
        <begin position="33"/>
        <end position="409"/>
    </location>
</feature>
<gene>
    <name evidence="5" type="ORF">Q765_20075</name>
</gene>
<comment type="caution">
    <text evidence="5">The sequence shown here is derived from an EMBL/GenBank/DDBJ whole genome shotgun (WGS) entry which is preliminary data.</text>
</comment>
<dbReference type="InterPro" id="IPR008928">
    <property type="entry name" value="6-hairpin_glycosidase_sf"/>
</dbReference>
<feature type="domain" description="Non-reducing end beta-L-arabinofuranosidase-like GH127 middle" evidence="4">
    <location>
        <begin position="419"/>
        <end position="514"/>
    </location>
</feature>
<dbReference type="PANTHER" id="PTHR31151:SF0">
    <property type="entry name" value="PROLINE-TRNA LIGASE (DUF1680)"/>
    <property type="match status" value="1"/>
</dbReference>
<evidence type="ECO:0000259" key="4">
    <source>
        <dbReference type="Pfam" id="PF20736"/>
    </source>
</evidence>
<feature type="domain" description="Glycoside hydrolase GH146 substrate-binding" evidence="3">
    <location>
        <begin position="649"/>
        <end position="780"/>
    </location>
</feature>
<evidence type="ECO:0000259" key="2">
    <source>
        <dbReference type="Pfam" id="PF16375"/>
    </source>
</evidence>
<evidence type="ECO:0000313" key="5">
    <source>
        <dbReference type="EMBL" id="KGO84707.1"/>
    </source>
</evidence>
<evidence type="ECO:0000313" key="6">
    <source>
        <dbReference type="Proteomes" id="UP000030152"/>
    </source>
</evidence>
<reference evidence="5 6" key="1">
    <citation type="submission" date="2013-09" db="EMBL/GenBank/DDBJ databases">
        <authorList>
            <person name="Zeng Z."/>
            <person name="Chen C."/>
        </authorList>
    </citation>
    <scope>NUCLEOTIDE SEQUENCE [LARGE SCALE GENOMIC DNA]</scope>
    <source>
        <strain evidence="5 6">WB 3.3-2</strain>
    </source>
</reference>
<dbReference type="Pfam" id="PF20620">
    <property type="entry name" value="DUF6805"/>
    <property type="match status" value="1"/>
</dbReference>
<dbReference type="Pfam" id="PF20736">
    <property type="entry name" value="Glyco_hydro127M"/>
    <property type="match status" value="1"/>
</dbReference>
<dbReference type="STRING" id="1121895.GCA_000378485_03734"/>
<organism evidence="5 6">
    <name type="scientific">Flavobacterium rivuli WB 3.3-2 = DSM 21788</name>
    <dbReference type="NCBI Taxonomy" id="1121895"/>
    <lineage>
        <taxon>Bacteria</taxon>
        <taxon>Pseudomonadati</taxon>
        <taxon>Bacteroidota</taxon>
        <taxon>Flavobacteriia</taxon>
        <taxon>Flavobacteriales</taxon>
        <taxon>Flavobacteriaceae</taxon>
        <taxon>Flavobacterium</taxon>
    </lineage>
</organism>
<accession>A0A0A2LWI8</accession>
<dbReference type="OrthoDB" id="9757939at2"/>
<keyword evidence="6" id="KW-1185">Reference proteome</keyword>
<dbReference type="InterPro" id="IPR046544">
    <property type="entry name" value="GH146_SB_dom"/>
</dbReference>
<protein>
    <submittedName>
        <fullName evidence="5">Acetyl-CoA carboxylase</fullName>
    </submittedName>
</protein>
<dbReference type="GO" id="GO:0005975">
    <property type="term" value="P:carbohydrate metabolic process"/>
    <property type="evidence" value="ECO:0007669"/>
    <property type="project" value="InterPro"/>
</dbReference>
<dbReference type="InterPro" id="IPR049046">
    <property type="entry name" value="Beta-AFase-like_GH127_middle"/>
</dbReference>
<feature type="domain" description="DUF4986" evidence="2">
    <location>
        <begin position="542"/>
        <end position="625"/>
    </location>
</feature>
<dbReference type="Proteomes" id="UP000030152">
    <property type="component" value="Unassembled WGS sequence"/>
</dbReference>
<dbReference type="AlphaFoldDB" id="A0A0A2LWI8"/>
<dbReference type="RefSeq" id="WP_020214909.1">
    <property type="nucleotide sequence ID" value="NZ_JRLX01000040.1"/>
</dbReference>
<name>A0A0A2LWI8_9FLAO</name>
<proteinExistence type="predicted"/>
<dbReference type="PANTHER" id="PTHR31151">
    <property type="entry name" value="PROLINE-TRNA LIGASE (DUF1680)"/>
    <property type="match status" value="1"/>
</dbReference>
<dbReference type="InterPro" id="IPR032275">
    <property type="entry name" value="DUF4986"/>
</dbReference>
<dbReference type="Pfam" id="PF07944">
    <property type="entry name" value="Beta-AFase-like_GH127_cat"/>
    <property type="match status" value="1"/>
</dbReference>